<proteinExistence type="predicted"/>
<feature type="transmembrane region" description="Helical" evidence="1">
    <location>
        <begin position="120"/>
        <end position="140"/>
    </location>
</feature>
<name>A0A9P6LIL2_9PEZI</name>
<keyword evidence="1" id="KW-1133">Transmembrane helix</keyword>
<comment type="caution">
    <text evidence="2">The sequence shown here is derived from an EMBL/GenBank/DDBJ whole genome shotgun (WGS) entry which is preliminary data.</text>
</comment>
<gene>
    <name evidence="2" type="ORF">CkaCkLH20_08289</name>
</gene>
<evidence type="ECO:0000313" key="2">
    <source>
        <dbReference type="EMBL" id="KAF9874306.1"/>
    </source>
</evidence>
<sequence length="216" mass="24346">MVDNATNNTVFQRLANSADISNTAARRLEWSVGHVETIINAMLANGMARVAPDAKPILELKNKNGTWWRNFFLHRPEVGESMTYTVFDVPETDQDRLAGLDFVGDVFAYYYTYKDPAVRYSLIGLLVYCVMAVAFISWSLSTGITSTSWESTPELLALAIRSPVPENNEMPTSMLEEIEPLRKRYCVVVGEGNSLQLQPMDEVDLKKTVKANKKYH</sequence>
<organism evidence="2 3">
    <name type="scientific">Colletotrichum karsti</name>
    <dbReference type="NCBI Taxonomy" id="1095194"/>
    <lineage>
        <taxon>Eukaryota</taxon>
        <taxon>Fungi</taxon>
        <taxon>Dikarya</taxon>
        <taxon>Ascomycota</taxon>
        <taxon>Pezizomycotina</taxon>
        <taxon>Sordariomycetes</taxon>
        <taxon>Hypocreomycetidae</taxon>
        <taxon>Glomerellales</taxon>
        <taxon>Glomerellaceae</taxon>
        <taxon>Colletotrichum</taxon>
        <taxon>Colletotrichum boninense species complex</taxon>
    </lineage>
</organism>
<accession>A0A9P6LIL2</accession>
<keyword evidence="3" id="KW-1185">Reference proteome</keyword>
<dbReference type="OrthoDB" id="426882at2759"/>
<dbReference type="EMBL" id="JAATWM020000027">
    <property type="protein sequence ID" value="KAF9874306.1"/>
    <property type="molecule type" value="Genomic_DNA"/>
</dbReference>
<dbReference type="GeneID" id="62164078"/>
<evidence type="ECO:0000313" key="3">
    <source>
        <dbReference type="Proteomes" id="UP000781932"/>
    </source>
</evidence>
<protein>
    <submittedName>
        <fullName evidence="2">Uncharacterized protein</fullName>
    </submittedName>
</protein>
<dbReference type="AlphaFoldDB" id="A0A9P6LIL2"/>
<dbReference type="Proteomes" id="UP000781932">
    <property type="component" value="Unassembled WGS sequence"/>
</dbReference>
<dbReference type="RefSeq" id="XP_038743767.1">
    <property type="nucleotide sequence ID" value="XM_038891004.1"/>
</dbReference>
<reference evidence="2" key="2">
    <citation type="submission" date="2020-11" db="EMBL/GenBank/DDBJ databases">
        <title>Whole genome sequencing of Colletotrichum sp.</title>
        <authorList>
            <person name="Li H."/>
        </authorList>
    </citation>
    <scope>NUCLEOTIDE SEQUENCE</scope>
    <source>
        <strain evidence="2">CkLH20</strain>
    </source>
</reference>
<reference evidence="2" key="1">
    <citation type="submission" date="2020-03" db="EMBL/GenBank/DDBJ databases">
        <authorList>
            <person name="He L."/>
        </authorList>
    </citation>
    <scope>NUCLEOTIDE SEQUENCE</scope>
    <source>
        <strain evidence="2">CkLH20</strain>
    </source>
</reference>
<evidence type="ECO:0000256" key="1">
    <source>
        <dbReference type="SAM" id="Phobius"/>
    </source>
</evidence>
<keyword evidence="1" id="KW-0812">Transmembrane</keyword>
<keyword evidence="1" id="KW-0472">Membrane</keyword>